<dbReference type="SMART" id="SM00283">
    <property type="entry name" value="MA"/>
    <property type="match status" value="1"/>
</dbReference>
<dbReference type="InterPro" id="IPR001610">
    <property type="entry name" value="PAC"/>
</dbReference>
<evidence type="ECO:0000313" key="6">
    <source>
        <dbReference type="Proteomes" id="UP001218231"/>
    </source>
</evidence>
<evidence type="ECO:0000259" key="3">
    <source>
        <dbReference type="PROSITE" id="PS50112"/>
    </source>
</evidence>
<dbReference type="Pfam" id="PF00015">
    <property type="entry name" value="MCPsignal"/>
    <property type="match status" value="1"/>
</dbReference>
<feature type="domain" description="PAS" evidence="3">
    <location>
        <begin position="255"/>
        <end position="284"/>
    </location>
</feature>
<dbReference type="InterPro" id="IPR000014">
    <property type="entry name" value="PAS"/>
</dbReference>
<dbReference type="Proteomes" id="UP001218231">
    <property type="component" value="Chromosome"/>
</dbReference>
<dbReference type="CDD" id="cd00130">
    <property type="entry name" value="PAS"/>
    <property type="match status" value="5"/>
</dbReference>
<dbReference type="Pfam" id="PF08448">
    <property type="entry name" value="PAS_4"/>
    <property type="match status" value="2"/>
</dbReference>
<dbReference type="PROSITE" id="PS50113">
    <property type="entry name" value="PAC"/>
    <property type="match status" value="3"/>
</dbReference>
<feature type="domain" description="PAS" evidence="3">
    <location>
        <begin position="503"/>
        <end position="529"/>
    </location>
</feature>
<dbReference type="SMART" id="SM00086">
    <property type="entry name" value="PAC"/>
    <property type="match status" value="5"/>
</dbReference>
<dbReference type="SUPFAM" id="SSF58104">
    <property type="entry name" value="Methyl-accepting chemotaxis protein (MCP) signaling domain"/>
    <property type="match status" value="1"/>
</dbReference>
<gene>
    <name evidence="5" type="ORF">PQ457_07795</name>
</gene>
<feature type="domain" description="PAS" evidence="3">
    <location>
        <begin position="621"/>
        <end position="651"/>
    </location>
</feature>
<dbReference type="InterPro" id="IPR050903">
    <property type="entry name" value="Bact_Chemotaxis_MeTrfase"/>
</dbReference>
<feature type="domain" description="Methyl-accepting transducer" evidence="2">
    <location>
        <begin position="741"/>
        <end position="925"/>
    </location>
</feature>
<dbReference type="InterPro" id="IPR000700">
    <property type="entry name" value="PAS-assoc_C"/>
</dbReference>
<dbReference type="PROSITE" id="PS50111">
    <property type="entry name" value="CHEMOTAXIS_TRANSDUC_2"/>
    <property type="match status" value="1"/>
</dbReference>
<dbReference type="InterPro" id="IPR013655">
    <property type="entry name" value="PAS_fold_3"/>
</dbReference>
<feature type="domain" description="PAC" evidence="4">
    <location>
        <begin position="434"/>
        <end position="488"/>
    </location>
</feature>
<evidence type="ECO:0000259" key="4">
    <source>
        <dbReference type="PROSITE" id="PS50113"/>
    </source>
</evidence>
<protein>
    <submittedName>
        <fullName evidence="5">PAS domain-containing methyl-accepting chemotaxis protein</fullName>
    </submittedName>
</protein>
<evidence type="ECO:0000256" key="1">
    <source>
        <dbReference type="PROSITE-ProRule" id="PRU00284"/>
    </source>
</evidence>
<feature type="domain" description="PAC" evidence="4">
    <location>
        <begin position="314"/>
        <end position="366"/>
    </location>
</feature>
<dbReference type="PRINTS" id="PR00260">
    <property type="entry name" value="CHEMTRNSDUCR"/>
</dbReference>
<dbReference type="Pfam" id="PF08447">
    <property type="entry name" value="PAS_3"/>
    <property type="match status" value="3"/>
</dbReference>
<dbReference type="InterPro" id="IPR013656">
    <property type="entry name" value="PAS_4"/>
</dbReference>
<evidence type="ECO:0000313" key="5">
    <source>
        <dbReference type="EMBL" id="WCT78851.1"/>
    </source>
</evidence>
<reference evidence="5 6" key="1">
    <citation type="submission" date="2023-02" db="EMBL/GenBank/DDBJ databases">
        <title>Genome sequence of Novosphingobium humi KACC 19094.</title>
        <authorList>
            <person name="Kim S."/>
            <person name="Heo J."/>
            <person name="Kwon S.-W."/>
        </authorList>
    </citation>
    <scope>NUCLEOTIDE SEQUENCE [LARGE SCALE GENOMIC DNA]</scope>
    <source>
        <strain evidence="5 6">KACC 19094</strain>
    </source>
</reference>
<dbReference type="NCBIfam" id="TIGR00229">
    <property type="entry name" value="sensory_box"/>
    <property type="match status" value="5"/>
</dbReference>
<dbReference type="EMBL" id="CP117417">
    <property type="protein sequence ID" value="WCT78851.1"/>
    <property type="molecule type" value="Genomic_DNA"/>
</dbReference>
<dbReference type="Gene3D" id="1.10.287.950">
    <property type="entry name" value="Methyl-accepting chemotaxis protein"/>
    <property type="match status" value="1"/>
</dbReference>
<dbReference type="PANTHER" id="PTHR24422">
    <property type="entry name" value="CHEMOTAXIS PROTEIN METHYLTRANSFERASE"/>
    <property type="match status" value="1"/>
</dbReference>
<proteinExistence type="predicted"/>
<keyword evidence="6" id="KW-1185">Reference proteome</keyword>
<keyword evidence="1" id="KW-0807">Transducer</keyword>
<dbReference type="RefSeq" id="WP_273619151.1">
    <property type="nucleotide sequence ID" value="NZ_CP117417.1"/>
</dbReference>
<sequence>MSLEPLGLDLVSKTAALLAEATLILVFDAETGRAKAANDEVLTALGGLDLAGLAFGAVFADGDQAWARLCDGQMVTLNGRIPTGDGASLAVQGLAKRLDERHGAVHFMGLGSRGEGIDVALLAHRFEAMNNALAICQYGPDGTIIAANDRYIHSVGSSSADLVGKSFVTLWHGPNRPSDPLLYWQRFARGEHDLLVRKHRNASGQDIWLREVFVPTMDGDRLISVLSYAIDISEEQNERANNASRLAAIDRAFALIEFDLEGRIQSANANFLDLMGYTPEELEGAHHRIFCEPDYVKSPAYRQFWKKLGSGEFDQGEYKRIRKDKRDVWIQASYNPILDADGVPYKIMKVAMDVTDQRRMAIESECKLAAIDCSMAVVEFDMSGRILSVNERFLAIFGCAASDLVGEHHSMLCDQGFAASEDYHAFWRKLSRGEHVAGVFRRKMRGGRDVWLRACYSPVLDLDGNVSKIVQFAHDITETHELAVEQAEKIAAINRSQAAIEFDLSGNIIWANDNFLAVTGYRLDELQGRHHRIFCDPHLVGSSDYADFWERFAYGEYVTGEFKRRRKGGEDFWIQASYNPILGADGKPFKVLKIASDITEAKVAGNEFQARVAAIGRALAVVEFDLDGNILSANENFLSTMGYSLREVVGQHHSLFCSPDYVRSRDYADFWLKLNRGEHHAGRYHRVGKYDRDVWIQATYNPILNLQGQPVRIVKYAFDITDQVMLEQEIGARATDLNGLVEKLSSSISSIMAATGSANTLAQSTRSEAEKGNGALAKAIEAIELIQTSASGIAEIVGIIGEIAGQTNLLAFNAEIEAARAGEHGVGFSVVAGEVRKLAERSSTAARDISRLIDQSINRISQGTERTQEASHAFTGIVGAVHKTGAAIDAISQSAELQDQVSSEVVALIQRLSRTATRGSGGIHG</sequence>
<dbReference type="InterPro" id="IPR035965">
    <property type="entry name" value="PAS-like_dom_sf"/>
</dbReference>
<evidence type="ECO:0000259" key="2">
    <source>
        <dbReference type="PROSITE" id="PS50111"/>
    </source>
</evidence>
<dbReference type="SMART" id="SM00091">
    <property type="entry name" value="PAS"/>
    <property type="match status" value="5"/>
</dbReference>
<dbReference type="PROSITE" id="PS50112">
    <property type="entry name" value="PAS"/>
    <property type="match status" value="3"/>
</dbReference>
<feature type="domain" description="PAC" evidence="4">
    <location>
        <begin position="558"/>
        <end position="610"/>
    </location>
</feature>
<dbReference type="Gene3D" id="3.30.450.20">
    <property type="entry name" value="PAS domain"/>
    <property type="match status" value="5"/>
</dbReference>
<dbReference type="SUPFAM" id="SSF55785">
    <property type="entry name" value="PYP-like sensor domain (PAS domain)"/>
    <property type="match status" value="5"/>
</dbReference>
<dbReference type="InterPro" id="IPR004089">
    <property type="entry name" value="MCPsignal_dom"/>
</dbReference>
<organism evidence="5 6">
    <name type="scientific">Novosphingobium humi</name>
    <dbReference type="NCBI Taxonomy" id="2282397"/>
    <lineage>
        <taxon>Bacteria</taxon>
        <taxon>Pseudomonadati</taxon>
        <taxon>Pseudomonadota</taxon>
        <taxon>Alphaproteobacteria</taxon>
        <taxon>Sphingomonadales</taxon>
        <taxon>Sphingomonadaceae</taxon>
        <taxon>Novosphingobium</taxon>
    </lineage>
</organism>
<accession>A0ABY7U282</accession>
<name>A0ABY7U282_9SPHN</name>
<dbReference type="InterPro" id="IPR004090">
    <property type="entry name" value="Chemotax_Me-accpt_rcpt"/>
</dbReference>
<dbReference type="PANTHER" id="PTHR24422:SF10">
    <property type="entry name" value="CHEMOTAXIS PROTEIN METHYLTRANSFERASE 2"/>
    <property type="match status" value="1"/>
</dbReference>